<feature type="region of interest" description="Disordered" evidence="1">
    <location>
        <begin position="32"/>
        <end position="51"/>
    </location>
</feature>
<evidence type="ECO:0000313" key="3">
    <source>
        <dbReference type="Proteomes" id="UP001201163"/>
    </source>
</evidence>
<feature type="compositionally biased region" description="Polar residues" evidence="1">
    <location>
        <begin position="35"/>
        <end position="51"/>
    </location>
</feature>
<organism evidence="2 3">
    <name type="scientific">Lactarius akahatsu</name>
    <dbReference type="NCBI Taxonomy" id="416441"/>
    <lineage>
        <taxon>Eukaryota</taxon>
        <taxon>Fungi</taxon>
        <taxon>Dikarya</taxon>
        <taxon>Basidiomycota</taxon>
        <taxon>Agaricomycotina</taxon>
        <taxon>Agaricomycetes</taxon>
        <taxon>Russulales</taxon>
        <taxon>Russulaceae</taxon>
        <taxon>Lactarius</taxon>
    </lineage>
</organism>
<reference evidence="2" key="1">
    <citation type="submission" date="2022-01" db="EMBL/GenBank/DDBJ databases">
        <title>Comparative genomics reveals a dynamic genome evolution in the ectomycorrhizal milk-cap (Lactarius) mushrooms.</title>
        <authorList>
            <consortium name="DOE Joint Genome Institute"/>
            <person name="Lebreton A."/>
            <person name="Tang N."/>
            <person name="Kuo A."/>
            <person name="LaButti K."/>
            <person name="Drula E."/>
            <person name="Barry K."/>
            <person name="Clum A."/>
            <person name="Lipzen A."/>
            <person name="Mousain D."/>
            <person name="Ng V."/>
            <person name="Wang R."/>
            <person name="Wang X."/>
            <person name="Dai Y."/>
            <person name="Henrissat B."/>
            <person name="Grigoriev I.V."/>
            <person name="Guerin-Laguette A."/>
            <person name="Yu F."/>
            <person name="Martin F.M."/>
        </authorList>
    </citation>
    <scope>NUCLEOTIDE SEQUENCE</scope>
    <source>
        <strain evidence="2">QP</strain>
    </source>
</reference>
<comment type="caution">
    <text evidence="2">The sequence shown here is derived from an EMBL/GenBank/DDBJ whole genome shotgun (WGS) entry which is preliminary data.</text>
</comment>
<evidence type="ECO:0000256" key="1">
    <source>
        <dbReference type="SAM" id="MobiDB-lite"/>
    </source>
</evidence>
<protein>
    <submittedName>
        <fullName evidence="2">Uncharacterized protein</fullName>
    </submittedName>
</protein>
<accession>A0AAD4LBT6</accession>
<proteinExistence type="predicted"/>
<keyword evidence="3" id="KW-1185">Reference proteome</keyword>
<dbReference type="Proteomes" id="UP001201163">
    <property type="component" value="Unassembled WGS sequence"/>
</dbReference>
<feature type="region of interest" description="Disordered" evidence="1">
    <location>
        <begin position="273"/>
        <end position="292"/>
    </location>
</feature>
<name>A0AAD4LBT6_9AGAM</name>
<sequence>MDDPDHLLIPHNSAPRTSLSLTIAPAIERLAAASTPRSTRPMSTRSTLTPTDPYVQTLTRRKRDYNAKDATFSRPLKRTHPQLARRSLPLPQKIDFIPCLPDPLLPPFNDSSGLSDPSPDSAQLATFKALRHFPTSSIPVNPSSNDPVAHDDSIRIEDPGPQFFSTTPNLAPSQTFVPLPSLTVALPSPLLSRSIDHSFPVNLPSRSDTRRLTTAMHVSPPAPFLPWTIAPVLTCLVTRDPSSHLPDLPSSLVPRLPAFPSRTVLSLDADLSGPSSASIATLDPRSSSMSPPSPDIRFHCAPTFRPLCPPPAHPHCQISHLNTFWLSWKTTLLRGE</sequence>
<evidence type="ECO:0000313" key="2">
    <source>
        <dbReference type="EMBL" id="KAH8985816.1"/>
    </source>
</evidence>
<gene>
    <name evidence="2" type="ORF">EDB92DRAFT_1949680</name>
</gene>
<dbReference type="AlphaFoldDB" id="A0AAD4LBT6"/>
<dbReference type="EMBL" id="JAKELL010000060">
    <property type="protein sequence ID" value="KAH8985816.1"/>
    <property type="molecule type" value="Genomic_DNA"/>
</dbReference>